<evidence type="ECO:0000256" key="1">
    <source>
        <dbReference type="ARBA" id="ARBA00004141"/>
    </source>
</evidence>
<name>A0A9N8DFB8_9STRA</name>
<protein>
    <recommendedName>
        <fullName evidence="9">G-protein coupled receptors family 2 profile 2 domain-containing protein</fullName>
    </recommendedName>
</protein>
<dbReference type="GO" id="GO:0004930">
    <property type="term" value="F:G protein-coupled receptor activity"/>
    <property type="evidence" value="ECO:0007669"/>
    <property type="project" value="TreeGrafter"/>
</dbReference>
<keyword evidence="4 6" id="KW-0472">Membrane</keyword>
<feature type="region of interest" description="Disordered" evidence="5">
    <location>
        <begin position="471"/>
        <end position="559"/>
    </location>
</feature>
<sequence>MDSQDDIIAESLALTGEDASYSAQEVALALAPKFFAFLSICGSSYIITDVIQTRQAFHSTHHRLLLGMSACNLVVSSLAFFMSTWPIPKEEDVYLASGNRGTCDVQGFFSQFSLSVVMYNASLSAYYCAKIRFQCKTKYIHNVLEPFFHVIPLTTGFGTAIAGLLLKLYNNNGWECWIAAWPQDCEESWTADDDDEFACIRGDNASIYRWVFYYGPLWLAILFVLVNMFWVYRTVYEQEVKMNKYNFEYQHALEEIKRQKLEKMLEKLEHELDDGNEGTALKRGGRMGSNNSLGAGSSDEDDGDDRDDVSVASSGSRMSKASSLASSGMRGALRGMKTISRQSFRIVQEVPKKLMRKKDELQRKTDALKAHFVQSRRVARQGYWFCGAFLATWMFPTIHSIVQLTLQKDVYGLQLLTAIFVPIQGLLNCVVYIQHRIRKEHIQRALCCELVKAGKKGIKSASQSFFQANSSHMPSSFELGSSGRDSRAPDDDEYNDEQSDEEEEELSQDGSETLRAPSFHTTSFAGLSSVSDDSSSSSGSFASEEHDDELPQLSRKKSSLIIVDMSNDDEDESEDLDATKKHCNNELSETNLSQQLFQSRRVRSSVQQIRSSLQIKSRLRPSLQVRESLQSQNRSSRTGIVSELSESSSSNRHEPKVHPLDVSVGGKLSHNQSCRTGMSMVSEMTDCSSSRLPDDKRKEVHPFEMSVGLIEDSSNDGADRLDISALDDSTMSADIEGSTETQQFHSSDRLNKRRLLEYEAAANPLLPESGDNASNVDNLEPLGTSVKRHERATGVEEHPEGSQHQEIG</sequence>
<comment type="subcellular location">
    <subcellularLocation>
        <location evidence="1">Membrane</location>
        <topology evidence="1">Multi-pass membrane protein</topology>
    </subcellularLocation>
</comment>
<feature type="compositionally biased region" description="Acidic residues" evidence="5">
    <location>
        <begin position="298"/>
        <end position="307"/>
    </location>
</feature>
<dbReference type="GO" id="GO:0007189">
    <property type="term" value="P:adenylate cyclase-activating G protein-coupled receptor signaling pathway"/>
    <property type="evidence" value="ECO:0007669"/>
    <property type="project" value="TreeGrafter"/>
</dbReference>
<evidence type="ECO:0000256" key="4">
    <source>
        <dbReference type="ARBA" id="ARBA00023136"/>
    </source>
</evidence>
<feature type="transmembrane region" description="Helical" evidence="6">
    <location>
        <begin position="211"/>
        <end position="232"/>
    </location>
</feature>
<dbReference type="PANTHER" id="PTHR23112">
    <property type="entry name" value="G PROTEIN-COUPLED RECEPTOR 157-RELATED"/>
    <property type="match status" value="1"/>
</dbReference>
<organism evidence="7 8">
    <name type="scientific">Seminavis robusta</name>
    <dbReference type="NCBI Taxonomy" id="568900"/>
    <lineage>
        <taxon>Eukaryota</taxon>
        <taxon>Sar</taxon>
        <taxon>Stramenopiles</taxon>
        <taxon>Ochrophyta</taxon>
        <taxon>Bacillariophyta</taxon>
        <taxon>Bacillariophyceae</taxon>
        <taxon>Bacillariophycidae</taxon>
        <taxon>Naviculales</taxon>
        <taxon>Naviculaceae</taxon>
        <taxon>Seminavis</taxon>
    </lineage>
</organism>
<keyword evidence="3 6" id="KW-1133">Transmembrane helix</keyword>
<feature type="transmembrane region" description="Helical" evidence="6">
    <location>
        <begin position="150"/>
        <end position="169"/>
    </location>
</feature>
<feature type="compositionally biased region" description="Basic and acidic residues" evidence="5">
    <location>
        <begin position="791"/>
        <end position="808"/>
    </location>
</feature>
<feature type="compositionally biased region" description="Low complexity" evidence="5">
    <location>
        <begin position="310"/>
        <end position="327"/>
    </location>
</feature>
<dbReference type="PANTHER" id="PTHR23112:SF0">
    <property type="entry name" value="TRANSMEMBRANE PROTEIN 116"/>
    <property type="match status" value="1"/>
</dbReference>
<reference evidence="7" key="1">
    <citation type="submission" date="2020-06" db="EMBL/GenBank/DDBJ databases">
        <authorList>
            <consortium name="Plant Systems Biology data submission"/>
        </authorList>
    </citation>
    <scope>NUCLEOTIDE SEQUENCE</scope>
    <source>
        <strain evidence="7">D6</strain>
    </source>
</reference>
<feature type="transmembrane region" description="Helical" evidence="6">
    <location>
        <begin position="64"/>
        <end position="88"/>
    </location>
</feature>
<dbReference type="Proteomes" id="UP001153069">
    <property type="component" value="Unassembled WGS sequence"/>
</dbReference>
<dbReference type="SUPFAM" id="SSF81321">
    <property type="entry name" value="Family A G protein-coupled receptor-like"/>
    <property type="match status" value="1"/>
</dbReference>
<gene>
    <name evidence="7" type="ORF">SEMRO_65_G037020.1</name>
</gene>
<evidence type="ECO:0000256" key="2">
    <source>
        <dbReference type="ARBA" id="ARBA00022692"/>
    </source>
</evidence>
<evidence type="ECO:0000256" key="6">
    <source>
        <dbReference type="SAM" id="Phobius"/>
    </source>
</evidence>
<feature type="transmembrane region" description="Helical" evidence="6">
    <location>
        <begin position="411"/>
        <end position="433"/>
    </location>
</feature>
<feature type="region of interest" description="Disordered" evidence="5">
    <location>
        <begin position="620"/>
        <end position="668"/>
    </location>
</feature>
<comment type="caution">
    <text evidence="7">The sequence shown here is derived from an EMBL/GenBank/DDBJ whole genome shotgun (WGS) entry which is preliminary data.</text>
</comment>
<keyword evidence="2 6" id="KW-0812">Transmembrane</keyword>
<evidence type="ECO:0000256" key="3">
    <source>
        <dbReference type="ARBA" id="ARBA00022989"/>
    </source>
</evidence>
<feature type="compositionally biased region" description="Polar residues" evidence="5">
    <location>
        <begin position="625"/>
        <end position="639"/>
    </location>
</feature>
<dbReference type="Gene3D" id="1.20.1070.10">
    <property type="entry name" value="Rhodopsin 7-helix transmembrane proteins"/>
    <property type="match status" value="1"/>
</dbReference>
<feature type="transmembrane region" description="Helical" evidence="6">
    <location>
        <begin position="108"/>
        <end position="129"/>
    </location>
</feature>
<feature type="transmembrane region" description="Helical" evidence="6">
    <location>
        <begin position="382"/>
        <end position="405"/>
    </location>
</feature>
<feature type="transmembrane region" description="Helical" evidence="6">
    <location>
        <begin position="34"/>
        <end position="52"/>
    </location>
</feature>
<accession>A0A9N8DFB8</accession>
<feature type="compositionally biased region" description="Low complexity" evidence="5">
    <location>
        <begin position="523"/>
        <end position="542"/>
    </location>
</feature>
<evidence type="ECO:0008006" key="9">
    <source>
        <dbReference type="Google" id="ProtNLM"/>
    </source>
</evidence>
<feature type="compositionally biased region" description="Acidic residues" evidence="5">
    <location>
        <begin position="490"/>
        <end position="507"/>
    </location>
</feature>
<dbReference type="OrthoDB" id="18453at2759"/>
<feature type="region of interest" description="Disordered" evidence="5">
    <location>
        <begin position="275"/>
        <end position="329"/>
    </location>
</feature>
<dbReference type="GO" id="GO:0005886">
    <property type="term" value="C:plasma membrane"/>
    <property type="evidence" value="ECO:0007669"/>
    <property type="project" value="TreeGrafter"/>
</dbReference>
<dbReference type="AlphaFoldDB" id="A0A9N8DFB8"/>
<proteinExistence type="predicted"/>
<feature type="region of interest" description="Disordered" evidence="5">
    <location>
        <begin position="765"/>
        <end position="808"/>
    </location>
</feature>
<evidence type="ECO:0000313" key="8">
    <source>
        <dbReference type="Proteomes" id="UP001153069"/>
    </source>
</evidence>
<keyword evidence="8" id="KW-1185">Reference proteome</keyword>
<evidence type="ECO:0000313" key="7">
    <source>
        <dbReference type="EMBL" id="CAB9499651.1"/>
    </source>
</evidence>
<evidence type="ECO:0000256" key="5">
    <source>
        <dbReference type="SAM" id="MobiDB-lite"/>
    </source>
</evidence>
<dbReference type="EMBL" id="CAICTM010000064">
    <property type="protein sequence ID" value="CAB9499651.1"/>
    <property type="molecule type" value="Genomic_DNA"/>
</dbReference>